<accession>A0ABU6ZQV2</accession>
<keyword evidence="2" id="KW-1185">Reference proteome</keyword>
<evidence type="ECO:0000313" key="1">
    <source>
        <dbReference type="EMBL" id="MED6224347.1"/>
    </source>
</evidence>
<reference evidence="1 2" key="1">
    <citation type="journal article" date="2023" name="Plants (Basel)">
        <title>Bridging the Gap: Combining Genomics and Transcriptomics Approaches to Understand Stylosanthes scabra, an Orphan Legume from the Brazilian Caatinga.</title>
        <authorList>
            <person name="Ferreira-Neto J.R.C."/>
            <person name="da Silva M.D."/>
            <person name="Binneck E."/>
            <person name="de Melo N.F."/>
            <person name="da Silva R.H."/>
            <person name="de Melo A.L.T.M."/>
            <person name="Pandolfi V."/>
            <person name="Bustamante F.O."/>
            <person name="Brasileiro-Vidal A.C."/>
            <person name="Benko-Iseppon A.M."/>
        </authorList>
    </citation>
    <scope>NUCLEOTIDE SEQUENCE [LARGE SCALE GENOMIC DNA]</scope>
    <source>
        <tissue evidence="1">Leaves</tissue>
    </source>
</reference>
<name>A0ABU6ZQV2_9FABA</name>
<gene>
    <name evidence="1" type="ORF">PIB30_083068</name>
</gene>
<protein>
    <submittedName>
        <fullName evidence="1">Uncharacterized protein</fullName>
    </submittedName>
</protein>
<dbReference type="EMBL" id="JASCZI010273160">
    <property type="protein sequence ID" value="MED6224347.1"/>
    <property type="molecule type" value="Genomic_DNA"/>
</dbReference>
<organism evidence="1 2">
    <name type="scientific">Stylosanthes scabra</name>
    <dbReference type="NCBI Taxonomy" id="79078"/>
    <lineage>
        <taxon>Eukaryota</taxon>
        <taxon>Viridiplantae</taxon>
        <taxon>Streptophyta</taxon>
        <taxon>Embryophyta</taxon>
        <taxon>Tracheophyta</taxon>
        <taxon>Spermatophyta</taxon>
        <taxon>Magnoliopsida</taxon>
        <taxon>eudicotyledons</taxon>
        <taxon>Gunneridae</taxon>
        <taxon>Pentapetalae</taxon>
        <taxon>rosids</taxon>
        <taxon>fabids</taxon>
        <taxon>Fabales</taxon>
        <taxon>Fabaceae</taxon>
        <taxon>Papilionoideae</taxon>
        <taxon>50 kb inversion clade</taxon>
        <taxon>dalbergioids sensu lato</taxon>
        <taxon>Dalbergieae</taxon>
        <taxon>Pterocarpus clade</taxon>
        <taxon>Stylosanthes</taxon>
    </lineage>
</organism>
<sequence length="57" mass="5886">MDFSAILPTENFSGSVETFGAAIEGDLNDIKLLEGSLNVGIDAVEVGETDGVEVGEN</sequence>
<proteinExistence type="predicted"/>
<dbReference type="Proteomes" id="UP001341840">
    <property type="component" value="Unassembled WGS sequence"/>
</dbReference>
<evidence type="ECO:0000313" key="2">
    <source>
        <dbReference type="Proteomes" id="UP001341840"/>
    </source>
</evidence>
<comment type="caution">
    <text evidence="1">The sequence shown here is derived from an EMBL/GenBank/DDBJ whole genome shotgun (WGS) entry which is preliminary data.</text>
</comment>